<dbReference type="InterPro" id="IPR000851">
    <property type="entry name" value="Ribosomal_uS5"/>
</dbReference>
<protein>
    <recommendedName>
        <fullName evidence="6">Small ribosomal subunit protein uS5</fullName>
    </recommendedName>
    <alternativeName>
        <fullName evidence="7">30S ribosomal protein S5</fullName>
    </alternativeName>
</protein>
<evidence type="ECO:0000256" key="5">
    <source>
        <dbReference type="ARBA" id="ARBA00023274"/>
    </source>
</evidence>
<keyword evidence="4 8" id="KW-0689">Ribosomal protein</keyword>
<dbReference type="NCBIfam" id="TIGR01021">
    <property type="entry name" value="rpsE_bact"/>
    <property type="match status" value="1"/>
</dbReference>
<dbReference type="GO" id="GO:0019843">
    <property type="term" value="F:rRNA binding"/>
    <property type="evidence" value="ECO:0007669"/>
    <property type="project" value="UniProtKB-KW"/>
</dbReference>
<dbReference type="PANTHER" id="PTHR48277">
    <property type="entry name" value="MITOCHONDRIAL RIBOSOMAL PROTEIN S5"/>
    <property type="match status" value="1"/>
</dbReference>
<keyword evidence="5 8" id="KW-0687">Ribonucleoprotein</keyword>
<comment type="caution">
    <text evidence="11">The sequence shown here is derived from an EMBL/GenBank/DDBJ whole genome shotgun (WGS) entry which is preliminary data.</text>
</comment>
<evidence type="ECO:0000256" key="8">
    <source>
        <dbReference type="PROSITE-ProRule" id="PRU00268"/>
    </source>
</evidence>
<evidence type="ECO:0000259" key="10">
    <source>
        <dbReference type="PROSITE" id="PS50881"/>
    </source>
</evidence>
<comment type="similarity">
    <text evidence="1 9">Belongs to the universal ribosomal protein uS5 family.</text>
</comment>
<keyword evidence="3" id="KW-0694">RNA-binding</keyword>
<evidence type="ECO:0000256" key="4">
    <source>
        <dbReference type="ARBA" id="ARBA00022980"/>
    </source>
</evidence>
<organism evidence="11 12">
    <name type="scientific">Candidatus Andersenbacteria bacterium RIFCSPHIGHO2_12_FULL_45_11b</name>
    <dbReference type="NCBI Taxonomy" id="1797282"/>
    <lineage>
        <taxon>Bacteria</taxon>
        <taxon>Candidatus Anderseniibacteriota</taxon>
    </lineage>
</organism>
<dbReference type="InterPro" id="IPR014721">
    <property type="entry name" value="Ribsml_uS5_D2-typ_fold_subgr"/>
</dbReference>
<dbReference type="PROSITE" id="PS50881">
    <property type="entry name" value="S5_DSRBD"/>
    <property type="match status" value="1"/>
</dbReference>
<dbReference type="InterPro" id="IPR005712">
    <property type="entry name" value="Ribosomal_uS5_bac-type"/>
</dbReference>
<evidence type="ECO:0000256" key="2">
    <source>
        <dbReference type="ARBA" id="ARBA00022730"/>
    </source>
</evidence>
<evidence type="ECO:0000256" key="9">
    <source>
        <dbReference type="RuleBase" id="RU003823"/>
    </source>
</evidence>
<name>A0A1G1X7W0_9BACT</name>
<dbReference type="InterPro" id="IPR020568">
    <property type="entry name" value="Ribosomal_Su5_D2-typ_SF"/>
</dbReference>
<dbReference type="AlphaFoldDB" id="A0A1G1X7W0"/>
<dbReference type="InterPro" id="IPR018192">
    <property type="entry name" value="Ribosomal_uS5_N_CS"/>
</dbReference>
<dbReference type="SUPFAM" id="SSF54211">
    <property type="entry name" value="Ribosomal protein S5 domain 2-like"/>
    <property type="match status" value="1"/>
</dbReference>
<dbReference type="Pfam" id="PF03719">
    <property type="entry name" value="Ribosomal_S5_C"/>
    <property type="match status" value="1"/>
</dbReference>
<reference evidence="11 12" key="1">
    <citation type="journal article" date="2016" name="Nat. Commun.">
        <title>Thousands of microbial genomes shed light on interconnected biogeochemical processes in an aquifer system.</title>
        <authorList>
            <person name="Anantharaman K."/>
            <person name="Brown C.T."/>
            <person name="Hug L.A."/>
            <person name="Sharon I."/>
            <person name="Castelle C.J."/>
            <person name="Probst A.J."/>
            <person name="Thomas B.C."/>
            <person name="Singh A."/>
            <person name="Wilkins M.J."/>
            <person name="Karaoz U."/>
            <person name="Brodie E.L."/>
            <person name="Williams K.H."/>
            <person name="Hubbard S.S."/>
            <person name="Banfield J.F."/>
        </authorList>
    </citation>
    <scope>NUCLEOTIDE SEQUENCE [LARGE SCALE GENOMIC DNA]</scope>
</reference>
<dbReference type="SUPFAM" id="SSF54768">
    <property type="entry name" value="dsRNA-binding domain-like"/>
    <property type="match status" value="1"/>
</dbReference>
<dbReference type="Gene3D" id="3.30.160.20">
    <property type="match status" value="1"/>
</dbReference>
<dbReference type="GO" id="GO:0003735">
    <property type="term" value="F:structural constituent of ribosome"/>
    <property type="evidence" value="ECO:0007669"/>
    <property type="project" value="UniProtKB-UniRule"/>
</dbReference>
<sequence length="150" mass="16353">MAFTPGQFDDNQFGHEVLEISRVVRVVKGGRRFRFRATVVVGDRSGKIGLGISKSRDVQQAIQKAQARAMKRIVTIPLTEGTIDHEVVSKFKGAKVLLKPARPGTGVIAGGIIRTIADLVGIRDLVSKRYGSANRISNARATIKAFEQLQ</sequence>
<dbReference type="Gene3D" id="3.30.230.10">
    <property type="match status" value="1"/>
</dbReference>
<dbReference type="PROSITE" id="PS00585">
    <property type="entry name" value="RIBOSOMAL_S5"/>
    <property type="match status" value="1"/>
</dbReference>
<proteinExistence type="inferred from homology"/>
<dbReference type="InterPro" id="IPR013810">
    <property type="entry name" value="Ribosomal_uS5_N"/>
</dbReference>
<dbReference type="PANTHER" id="PTHR48277:SF1">
    <property type="entry name" value="MITOCHONDRIAL RIBOSOMAL PROTEIN S5"/>
    <property type="match status" value="1"/>
</dbReference>
<dbReference type="InterPro" id="IPR005324">
    <property type="entry name" value="Ribosomal_uS5_C"/>
</dbReference>
<evidence type="ECO:0000313" key="11">
    <source>
        <dbReference type="EMBL" id="OGY36009.1"/>
    </source>
</evidence>
<dbReference type="GO" id="GO:0006412">
    <property type="term" value="P:translation"/>
    <property type="evidence" value="ECO:0007669"/>
    <property type="project" value="InterPro"/>
</dbReference>
<dbReference type="GO" id="GO:0005737">
    <property type="term" value="C:cytoplasm"/>
    <property type="evidence" value="ECO:0007669"/>
    <property type="project" value="UniProtKB-ARBA"/>
</dbReference>
<evidence type="ECO:0000256" key="6">
    <source>
        <dbReference type="ARBA" id="ARBA00035255"/>
    </source>
</evidence>
<evidence type="ECO:0000256" key="3">
    <source>
        <dbReference type="ARBA" id="ARBA00022884"/>
    </source>
</evidence>
<evidence type="ECO:0000313" key="12">
    <source>
        <dbReference type="Proteomes" id="UP000177941"/>
    </source>
</evidence>
<dbReference type="Proteomes" id="UP000177941">
    <property type="component" value="Unassembled WGS sequence"/>
</dbReference>
<evidence type="ECO:0000256" key="1">
    <source>
        <dbReference type="ARBA" id="ARBA00008945"/>
    </source>
</evidence>
<evidence type="ECO:0000256" key="7">
    <source>
        <dbReference type="ARBA" id="ARBA00035519"/>
    </source>
</evidence>
<gene>
    <name evidence="11" type="ORF">A3E36_04285</name>
</gene>
<dbReference type="Pfam" id="PF00333">
    <property type="entry name" value="Ribosomal_S5"/>
    <property type="match status" value="1"/>
</dbReference>
<feature type="domain" description="S5 DRBM" evidence="10">
    <location>
        <begin position="13"/>
        <end position="76"/>
    </location>
</feature>
<dbReference type="EMBL" id="MHHS01000040">
    <property type="protein sequence ID" value="OGY36009.1"/>
    <property type="molecule type" value="Genomic_DNA"/>
</dbReference>
<accession>A0A1G1X7W0</accession>
<dbReference type="GO" id="GO:0015935">
    <property type="term" value="C:small ribosomal subunit"/>
    <property type="evidence" value="ECO:0007669"/>
    <property type="project" value="InterPro"/>
</dbReference>
<dbReference type="FunFam" id="3.30.230.10:FF:000002">
    <property type="entry name" value="30S ribosomal protein S5"/>
    <property type="match status" value="1"/>
</dbReference>
<keyword evidence="2" id="KW-0699">rRNA-binding</keyword>